<organism evidence="18 19">
    <name type="scientific">Alistipes timonensis JC136</name>
    <dbReference type="NCBI Taxonomy" id="1033731"/>
    <lineage>
        <taxon>Bacteria</taxon>
        <taxon>Pseudomonadati</taxon>
        <taxon>Bacteroidota</taxon>
        <taxon>Bacteroidia</taxon>
        <taxon>Bacteroidales</taxon>
        <taxon>Rikenellaceae</taxon>
        <taxon>Alistipes</taxon>
    </lineage>
</organism>
<dbReference type="Pfam" id="PF01546">
    <property type="entry name" value="Peptidase_M20"/>
    <property type="match status" value="1"/>
</dbReference>
<evidence type="ECO:0000256" key="4">
    <source>
        <dbReference type="ARBA" id="ARBA00022723"/>
    </source>
</evidence>
<dbReference type="GO" id="GO:0046872">
    <property type="term" value="F:metal ion binding"/>
    <property type="evidence" value="ECO:0007669"/>
    <property type="project" value="UniProtKB-KW"/>
</dbReference>
<protein>
    <recommendedName>
        <fullName evidence="13">Cytosol non-specific dipeptidase</fullName>
        <ecNumber evidence="10">3.4.13.18</ecNumber>
    </recommendedName>
    <alternativeName>
        <fullName evidence="16">Aminoacyl-histidine dipeptidase</fullName>
    </alternativeName>
    <alternativeName>
        <fullName evidence="15">Beta-alanyl-histidine dipeptidase</fullName>
    </alternativeName>
    <alternativeName>
        <fullName evidence="14">Carnosinase</fullName>
    </alternativeName>
    <alternativeName>
        <fullName evidence="11">Peptidase D</fullName>
    </alternativeName>
    <alternativeName>
        <fullName evidence="17">Xaa-His dipeptidase</fullName>
    </alternativeName>
</protein>
<name>A0A1H3X518_9BACT</name>
<evidence type="ECO:0000256" key="12">
    <source>
        <dbReference type="ARBA" id="ARBA00061423"/>
    </source>
</evidence>
<evidence type="ECO:0000256" key="16">
    <source>
        <dbReference type="ARBA" id="ARBA00077688"/>
    </source>
</evidence>
<dbReference type="GO" id="GO:0070573">
    <property type="term" value="F:metallodipeptidase activity"/>
    <property type="evidence" value="ECO:0007669"/>
    <property type="project" value="TreeGrafter"/>
</dbReference>
<evidence type="ECO:0000256" key="17">
    <source>
        <dbReference type="ARBA" id="ARBA00078074"/>
    </source>
</evidence>
<keyword evidence="3" id="KW-0645">Protease</keyword>
<dbReference type="SUPFAM" id="SSF53187">
    <property type="entry name" value="Zn-dependent exopeptidases"/>
    <property type="match status" value="1"/>
</dbReference>
<dbReference type="OrthoDB" id="9773892at2"/>
<evidence type="ECO:0000313" key="19">
    <source>
        <dbReference type="Proteomes" id="UP000183253"/>
    </source>
</evidence>
<evidence type="ECO:0000256" key="11">
    <source>
        <dbReference type="ARBA" id="ARBA00044252"/>
    </source>
</evidence>
<keyword evidence="7" id="KW-0482">Metalloprotease</keyword>
<evidence type="ECO:0000256" key="13">
    <source>
        <dbReference type="ARBA" id="ARBA00071271"/>
    </source>
</evidence>
<evidence type="ECO:0000256" key="8">
    <source>
        <dbReference type="ARBA" id="ARBA00023285"/>
    </source>
</evidence>
<dbReference type="EC" id="3.4.13.18" evidence="10"/>
<evidence type="ECO:0000256" key="9">
    <source>
        <dbReference type="ARBA" id="ARBA00036421"/>
    </source>
</evidence>
<dbReference type="PANTHER" id="PTHR43501">
    <property type="entry name" value="CYTOSOL NON-SPECIFIC DIPEPTIDASE"/>
    <property type="match status" value="1"/>
</dbReference>
<dbReference type="AlphaFoldDB" id="A0A1H3X518"/>
<dbReference type="GO" id="GO:0005829">
    <property type="term" value="C:cytosol"/>
    <property type="evidence" value="ECO:0007669"/>
    <property type="project" value="TreeGrafter"/>
</dbReference>
<evidence type="ECO:0000256" key="5">
    <source>
        <dbReference type="ARBA" id="ARBA00022801"/>
    </source>
</evidence>
<evidence type="ECO:0000256" key="10">
    <source>
        <dbReference type="ARBA" id="ARBA00038976"/>
    </source>
</evidence>
<dbReference type="PIRSF" id="PIRSF016599">
    <property type="entry name" value="Xaa-His_dipept"/>
    <property type="match status" value="1"/>
</dbReference>
<sequence length="483" mass="53437">MSEITSLEPRLVWEQFDAITRVPRPSKKEGKIIDFLVDFAKKHHIEYKKDAIGNVVMRKPATPGFEERPAVILQSHMDMVCEKNSDVEFDFDNDPIRTRIDGGWVRAEGTTLGADCGIGMAAALAVLLDESVEHGPLEALFTVDEETGLTGAFELGEGMLTGKYLVNLDSEDEGEIFIGCAGGIDTIATFHYTMEPAPKNYAFFRVDVSDLQGGHSGDDIDKGRVNSNKTVARLLWDGMQSCELKLSYFNGGNLRNAIPREAYAIFGVPARLKGEFVKRYNLFAADLEAEFRFREPNFRITLNEMPQVEEVLDARTQFALVYSIVGVPNGVIAMSFAVPGLVETSTNLASVKFADGDRIVVTSSQRSSVESAKTYVMQMVESVFALAGADVAHSDGYPGWAPNPQSRLLEVTVEAYKRLFHTEPKVRAIHAGLECGLFLEKYPDLEMVSFGPTLRGVHSPDERLEIATVPKFWDLLCETLKSL</sequence>
<comment type="cofactor">
    <cofactor evidence="1">
        <name>Co(2+)</name>
        <dbReference type="ChEBI" id="CHEBI:48828"/>
    </cofactor>
</comment>
<comment type="catalytic activity">
    <reaction evidence="9">
        <text>Hydrolysis of dipeptides, preferentially hydrophobic dipeptides including prolyl amino acids.</text>
        <dbReference type="EC" id="3.4.13.18"/>
    </reaction>
</comment>
<dbReference type="RefSeq" id="WP_010258805.1">
    <property type="nucleotide sequence ID" value="NZ_CAEG01000001.1"/>
</dbReference>
<dbReference type="FunFam" id="3.40.630.10:FF:000015">
    <property type="entry name" value="Aminoacyl-histidine dipeptidase PepD"/>
    <property type="match status" value="1"/>
</dbReference>
<keyword evidence="5" id="KW-0378">Hydrolase</keyword>
<comment type="cofactor">
    <cofactor evidence="2">
        <name>Zn(2+)</name>
        <dbReference type="ChEBI" id="CHEBI:29105"/>
    </cofactor>
</comment>
<dbReference type="Proteomes" id="UP000183253">
    <property type="component" value="Unassembled WGS sequence"/>
</dbReference>
<dbReference type="FunFam" id="3.40.630.10:FF:000018">
    <property type="entry name" value="Aminoacyl-histidine dipeptidase PepD"/>
    <property type="match status" value="1"/>
</dbReference>
<evidence type="ECO:0000256" key="6">
    <source>
        <dbReference type="ARBA" id="ARBA00022833"/>
    </source>
</evidence>
<evidence type="ECO:0000256" key="7">
    <source>
        <dbReference type="ARBA" id="ARBA00023049"/>
    </source>
</evidence>
<keyword evidence="19" id="KW-1185">Reference proteome</keyword>
<dbReference type="NCBIfam" id="TIGR01893">
    <property type="entry name" value="aa-his-dipept"/>
    <property type="match status" value="1"/>
</dbReference>
<proteinExistence type="inferred from homology"/>
<keyword evidence="4" id="KW-0479">Metal-binding</keyword>
<dbReference type="PRINTS" id="PR00934">
    <property type="entry name" value="XHISDIPTASE"/>
</dbReference>
<dbReference type="EMBL" id="FNRI01000001">
    <property type="protein sequence ID" value="SDZ94333.1"/>
    <property type="molecule type" value="Genomic_DNA"/>
</dbReference>
<evidence type="ECO:0000313" key="18">
    <source>
        <dbReference type="EMBL" id="SDZ94333.1"/>
    </source>
</evidence>
<gene>
    <name evidence="18" type="ORF">SAMN05444145_101106</name>
</gene>
<dbReference type="CDD" id="cd03890">
    <property type="entry name" value="M20_pepD"/>
    <property type="match status" value="1"/>
</dbReference>
<dbReference type="InterPro" id="IPR002933">
    <property type="entry name" value="Peptidase_M20"/>
</dbReference>
<evidence type="ECO:0000256" key="1">
    <source>
        <dbReference type="ARBA" id="ARBA00001941"/>
    </source>
</evidence>
<dbReference type="InterPro" id="IPR001160">
    <property type="entry name" value="Peptidase_M20C"/>
</dbReference>
<reference evidence="18 19" key="1">
    <citation type="submission" date="2016-10" db="EMBL/GenBank/DDBJ databases">
        <authorList>
            <person name="de Groot N.N."/>
        </authorList>
    </citation>
    <scope>NUCLEOTIDE SEQUENCE [LARGE SCALE GENOMIC DNA]</scope>
    <source>
        <strain evidence="18 19">DSM 25383</strain>
    </source>
</reference>
<dbReference type="STRING" id="1033731.SAMN05444145_101106"/>
<evidence type="ECO:0000256" key="3">
    <source>
        <dbReference type="ARBA" id="ARBA00022670"/>
    </source>
</evidence>
<dbReference type="GO" id="GO:0006508">
    <property type="term" value="P:proteolysis"/>
    <property type="evidence" value="ECO:0007669"/>
    <property type="project" value="UniProtKB-KW"/>
</dbReference>
<evidence type="ECO:0000256" key="15">
    <source>
        <dbReference type="ARBA" id="ARBA00076004"/>
    </source>
</evidence>
<evidence type="ECO:0000256" key="2">
    <source>
        <dbReference type="ARBA" id="ARBA00001947"/>
    </source>
</evidence>
<comment type="similarity">
    <text evidence="12">Belongs to the peptidase M20C family.</text>
</comment>
<dbReference type="Gene3D" id="3.40.630.10">
    <property type="entry name" value="Zn peptidases"/>
    <property type="match status" value="2"/>
</dbReference>
<dbReference type="PANTHER" id="PTHR43501:SF1">
    <property type="entry name" value="CYTOSOL NON-SPECIFIC DIPEPTIDASE"/>
    <property type="match status" value="1"/>
</dbReference>
<keyword evidence="8" id="KW-0170">Cobalt</keyword>
<evidence type="ECO:0000256" key="14">
    <source>
        <dbReference type="ARBA" id="ARBA00075285"/>
    </source>
</evidence>
<accession>A0A1H3X518</accession>
<keyword evidence="6" id="KW-0862">Zinc</keyword>